<dbReference type="Gene3D" id="2.60.200.20">
    <property type="match status" value="1"/>
</dbReference>
<dbReference type="CDD" id="cd05117">
    <property type="entry name" value="STKc_CAMK"/>
    <property type="match status" value="1"/>
</dbReference>
<dbReference type="CDD" id="cd22690">
    <property type="entry name" value="FHA_RAD53-like_rpt2"/>
    <property type="match status" value="1"/>
</dbReference>
<keyword evidence="5 14" id="KW-0418">Kinase</keyword>
<dbReference type="InterPro" id="IPR008271">
    <property type="entry name" value="Ser/Thr_kinase_AS"/>
</dbReference>
<dbReference type="GO" id="GO:0005524">
    <property type="term" value="F:ATP binding"/>
    <property type="evidence" value="ECO:0007669"/>
    <property type="project" value="UniProtKB-UniRule"/>
</dbReference>
<evidence type="ECO:0000256" key="7">
    <source>
        <dbReference type="ARBA" id="ARBA00047899"/>
    </source>
</evidence>
<dbReference type="PROSITE" id="PS50006">
    <property type="entry name" value="FHA_DOMAIN"/>
    <property type="match status" value="1"/>
</dbReference>
<dbReference type="InterPro" id="IPR000719">
    <property type="entry name" value="Prot_kinase_dom"/>
</dbReference>
<evidence type="ECO:0000313" key="15">
    <source>
        <dbReference type="Proteomes" id="UP000076078"/>
    </source>
</evidence>
<dbReference type="InterPro" id="IPR000253">
    <property type="entry name" value="FHA_dom"/>
</dbReference>
<organism evidence="14 15">
    <name type="scientific">Tieghemostelium lacteum</name>
    <name type="common">Slime mold</name>
    <name type="synonym">Dictyostelium lacteum</name>
    <dbReference type="NCBI Taxonomy" id="361077"/>
    <lineage>
        <taxon>Eukaryota</taxon>
        <taxon>Amoebozoa</taxon>
        <taxon>Evosea</taxon>
        <taxon>Eumycetozoa</taxon>
        <taxon>Dictyostelia</taxon>
        <taxon>Dictyosteliales</taxon>
        <taxon>Raperosteliaceae</taxon>
        <taxon>Tieghemostelium</taxon>
    </lineage>
</organism>
<dbReference type="InParanoid" id="A0A152A5S9"/>
<comment type="catalytic activity">
    <reaction evidence="7">
        <text>L-threonyl-[protein] + ATP = O-phospho-L-threonyl-[protein] + ADP + H(+)</text>
        <dbReference type="Rhea" id="RHEA:46608"/>
        <dbReference type="Rhea" id="RHEA-COMP:11060"/>
        <dbReference type="Rhea" id="RHEA-COMP:11605"/>
        <dbReference type="ChEBI" id="CHEBI:15378"/>
        <dbReference type="ChEBI" id="CHEBI:30013"/>
        <dbReference type="ChEBI" id="CHEBI:30616"/>
        <dbReference type="ChEBI" id="CHEBI:61977"/>
        <dbReference type="ChEBI" id="CHEBI:456216"/>
        <dbReference type="EC" id="2.7.11.1"/>
    </reaction>
</comment>
<evidence type="ECO:0000256" key="9">
    <source>
        <dbReference type="PROSITE-ProRule" id="PRU10141"/>
    </source>
</evidence>
<name>A0A152A5S9_TIELA</name>
<dbReference type="AlphaFoldDB" id="A0A152A5S9"/>
<comment type="catalytic activity">
    <reaction evidence="8">
        <text>L-seryl-[protein] + ATP = O-phospho-L-seryl-[protein] + ADP + H(+)</text>
        <dbReference type="Rhea" id="RHEA:17989"/>
        <dbReference type="Rhea" id="RHEA-COMP:9863"/>
        <dbReference type="Rhea" id="RHEA-COMP:11604"/>
        <dbReference type="ChEBI" id="CHEBI:15378"/>
        <dbReference type="ChEBI" id="CHEBI:29999"/>
        <dbReference type="ChEBI" id="CHEBI:30616"/>
        <dbReference type="ChEBI" id="CHEBI:83421"/>
        <dbReference type="ChEBI" id="CHEBI:456216"/>
        <dbReference type="EC" id="2.7.11.1"/>
    </reaction>
</comment>
<dbReference type="STRING" id="361077.A0A152A5S9"/>
<evidence type="ECO:0000259" key="13">
    <source>
        <dbReference type="PROSITE" id="PS50011"/>
    </source>
</evidence>
<dbReference type="Gene3D" id="3.30.200.20">
    <property type="entry name" value="Phosphorylase Kinase, domain 1"/>
    <property type="match status" value="1"/>
</dbReference>
<dbReference type="PROSITE" id="PS00108">
    <property type="entry name" value="PROTEIN_KINASE_ST"/>
    <property type="match status" value="1"/>
</dbReference>
<evidence type="ECO:0000256" key="8">
    <source>
        <dbReference type="ARBA" id="ARBA00048679"/>
    </source>
</evidence>
<dbReference type="FunFam" id="1.10.510.10:FF:000571">
    <property type="entry name" value="Maternal embryonic leucine zipper kinase"/>
    <property type="match status" value="1"/>
</dbReference>
<evidence type="ECO:0000256" key="4">
    <source>
        <dbReference type="ARBA" id="ARBA00022741"/>
    </source>
</evidence>
<keyword evidence="3" id="KW-0808">Transferase</keyword>
<gene>
    <name evidence="14" type="ORF">DLAC_01446</name>
</gene>
<feature type="domain" description="FHA" evidence="12">
    <location>
        <begin position="37"/>
        <end position="91"/>
    </location>
</feature>
<dbReference type="EMBL" id="LODT01000006">
    <property type="protein sequence ID" value="KYR01465.1"/>
    <property type="molecule type" value="Genomic_DNA"/>
</dbReference>
<evidence type="ECO:0000256" key="1">
    <source>
        <dbReference type="ARBA" id="ARBA00012513"/>
    </source>
</evidence>
<dbReference type="InterPro" id="IPR011009">
    <property type="entry name" value="Kinase-like_dom_sf"/>
</dbReference>
<dbReference type="GO" id="GO:0004674">
    <property type="term" value="F:protein serine/threonine kinase activity"/>
    <property type="evidence" value="ECO:0007669"/>
    <property type="project" value="UniProtKB-KW"/>
</dbReference>
<dbReference type="InterPro" id="IPR017441">
    <property type="entry name" value="Protein_kinase_ATP_BS"/>
</dbReference>
<dbReference type="SMART" id="SM00240">
    <property type="entry name" value="FHA"/>
    <property type="match status" value="1"/>
</dbReference>
<dbReference type="Pfam" id="PF00069">
    <property type="entry name" value="Pkinase"/>
    <property type="match status" value="1"/>
</dbReference>
<keyword evidence="15" id="KW-1185">Reference proteome</keyword>
<dbReference type="OrthoDB" id="407410at2759"/>
<dbReference type="FunFam" id="3.30.200.20:FF:000003">
    <property type="entry name" value="Non-specific serine/threonine protein kinase"/>
    <property type="match status" value="1"/>
</dbReference>
<dbReference type="SUPFAM" id="SSF56112">
    <property type="entry name" value="Protein kinase-like (PK-like)"/>
    <property type="match status" value="1"/>
</dbReference>
<dbReference type="EC" id="2.7.11.1" evidence="1"/>
<keyword evidence="4 9" id="KW-0547">Nucleotide-binding</keyword>
<evidence type="ECO:0000256" key="6">
    <source>
        <dbReference type="ARBA" id="ARBA00022840"/>
    </source>
</evidence>
<dbReference type="SMART" id="SM00220">
    <property type="entry name" value="S_TKc"/>
    <property type="match status" value="1"/>
</dbReference>
<feature type="compositionally biased region" description="Low complexity" evidence="11">
    <location>
        <begin position="412"/>
        <end position="421"/>
    </location>
</feature>
<evidence type="ECO:0000256" key="5">
    <source>
        <dbReference type="ARBA" id="ARBA00022777"/>
    </source>
</evidence>
<dbReference type="FunCoup" id="A0A152A5S9">
    <property type="interactions" value="112"/>
</dbReference>
<feature type="domain" description="Protein kinase" evidence="13">
    <location>
        <begin position="139"/>
        <end position="398"/>
    </location>
</feature>
<dbReference type="PROSITE" id="PS00107">
    <property type="entry name" value="PROTEIN_KINASE_ATP"/>
    <property type="match status" value="1"/>
</dbReference>
<comment type="similarity">
    <text evidence="10">Belongs to the protein kinase superfamily.</text>
</comment>
<evidence type="ECO:0000256" key="2">
    <source>
        <dbReference type="ARBA" id="ARBA00022527"/>
    </source>
</evidence>
<reference evidence="14 15" key="1">
    <citation type="submission" date="2015-12" db="EMBL/GenBank/DDBJ databases">
        <title>Dictyostelia acquired genes for synthesis and detection of signals that induce cell-type specialization by lateral gene transfer from prokaryotes.</title>
        <authorList>
            <person name="Gloeckner G."/>
            <person name="Schaap P."/>
        </authorList>
    </citation>
    <scope>NUCLEOTIDE SEQUENCE [LARGE SCALE GENOMIC DNA]</scope>
    <source>
        <strain evidence="14 15">TK</strain>
    </source>
</reference>
<proteinExistence type="inferred from homology"/>
<evidence type="ECO:0000313" key="14">
    <source>
        <dbReference type="EMBL" id="KYR01465.1"/>
    </source>
</evidence>
<dbReference type="PANTHER" id="PTHR24347">
    <property type="entry name" value="SERINE/THREONINE-PROTEIN KINASE"/>
    <property type="match status" value="1"/>
</dbReference>
<dbReference type="Gene3D" id="1.10.510.10">
    <property type="entry name" value="Transferase(Phosphotransferase) domain 1"/>
    <property type="match status" value="1"/>
</dbReference>
<dbReference type="PROSITE" id="PS50011">
    <property type="entry name" value="PROTEIN_KINASE_DOM"/>
    <property type="match status" value="1"/>
</dbReference>
<accession>A0A152A5S9</accession>
<feature type="binding site" evidence="9">
    <location>
        <position position="168"/>
    </location>
    <ligand>
        <name>ATP</name>
        <dbReference type="ChEBI" id="CHEBI:30616"/>
    </ligand>
</feature>
<evidence type="ECO:0000256" key="11">
    <source>
        <dbReference type="SAM" id="MobiDB-lite"/>
    </source>
</evidence>
<dbReference type="OMA" id="MLCAVQY"/>
<dbReference type="Proteomes" id="UP000076078">
    <property type="component" value="Unassembled WGS sequence"/>
</dbReference>
<protein>
    <recommendedName>
        <fullName evidence="1">non-specific serine/threonine protein kinase</fullName>
        <ecNumber evidence="1">2.7.11.1</ecNumber>
    </recommendedName>
</protein>
<evidence type="ECO:0000259" key="12">
    <source>
        <dbReference type="PROSITE" id="PS50006"/>
    </source>
</evidence>
<keyword evidence="2 10" id="KW-0723">Serine/threonine-protein kinase</keyword>
<keyword evidence="6 9" id="KW-0067">ATP-binding</keyword>
<dbReference type="Pfam" id="PF00498">
    <property type="entry name" value="FHA"/>
    <property type="match status" value="1"/>
</dbReference>
<evidence type="ECO:0000256" key="10">
    <source>
        <dbReference type="RuleBase" id="RU000304"/>
    </source>
</evidence>
<dbReference type="InterPro" id="IPR008984">
    <property type="entry name" value="SMAD_FHA_dom_sf"/>
</dbReference>
<sequence length="442" mass="50004">MTEQPKDIIVGEGDAPWGRLISLNPIYPSIEIRKDAVTFGRTVDVCDVTYKAPTVSGRHCKIYRDPTVKLSNIVFVDDTSTNGTFVNGELIGKGSKILIQNGFEISVIPKQGSEKISYIFYDCFEEKKEVDQGGPQSNYDLREVLGTGNFATVRLAVQKSSGEKYAVKIIDKKKMSMTSKRKDSLMDEVNVLSKVKHTNIISIVDKFETQKNLYLVLELVTGGELFDKIVENTKFSENICRFILKQLCDAVAYLHSKDIAHRDLKPENILLASPDSFVIKISDFGLSRALDEGMYMQTMCGTPQYVAPEVLQTKSGYSKAVDLWSVGVIMYILLCGFPPFGDPNDKNFFNKIKMGGFSFPSPYWDPISDEAKDLIKNLIKVNPIERFTIEQTLSHPWFSNHVNDLKPFYSEQKQPQQQINPKKTKLEDSEDTHEKKKFKPTN</sequence>
<comment type="caution">
    <text evidence="14">The sequence shown here is derived from an EMBL/GenBank/DDBJ whole genome shotgun (WGS) entry which is preliminary data.</text>
</comment>
<dbReference type="SUPFAM" id="SSF49879">
    <property type="entry name" value="SMAD/FHA domain"/>
    <property type="match status" value="1"/>
</dbReference>
<feature type="region of interest" description="Disordered" evidence="11">
    <location>
        <begin position="409"/>
        <end position="442"/>
    </location>
</feature>
<evidence type="ECO:0000256" key="3">
    <source>
        <dbReference type="ARBA" id="ARBA00022679"/>
    </source>
</evidence>